<dbReference type="InterPro" id="IPR057291">
    <property type="entry name" value="CHX17_2nd"/>
</dbReference>
<dbReference type="Pfam" id="PF23259">
    <property type="entry name" value="CHX17_C"/>
    <property type="match status" value="1"/>
</dbReference>
<keyword evidence="3" id="KW-0633">Potassium transport</keyword>
<keyword evidence="7" id="KW-0406">Ion transport</keyword>
<dbReference type="InterPro" id="IPR057290">
    <property type="entry name" value="CHX17_C"/>
</dbReference>
<evidence type="ECO:0000256" key="2">
    <source>
        <dbReference type="ARBA" id="ARBA00022448"/>
    </source>
</evidence>
<comment type="similarity">
    <text evidence="9">Belongs to the monovalent cation:proton antiporter 2 (CPA2) transporter (TC 2.A.37) family. CHX (TC 2.A.37.4) subfamily.</text>
</comment>
<feature type="transmembrane region" description="Helical" evidence="11">
    <location>
        <begin position="97"/>
        <end position="122"/>
    </location>
</feature>
<feature type="transmembrane region" description="Helical" evidence="11">
    <location>
        <begin position="226"/>
        <end position="244"/>
    </location>
</feature>
<feature type="domain" description="Cation/H(+) antiporter C-terminal" evidence="14">
    <location>
        <begin position="620"/>
        <end position="782"/>
    </location>
</feature>
<dbReference type="Gene3D" id="1.20.1530.20">
    <property type="match status" value="1"/>
</dbReference>
<name>A0AAD8JJS6_9APIA</name>
<dbReference type="GO" id="GO:0015297">
    <property type="term" value="F:antiporter activity"/>
    <property type="evidence" value="ECO:0007669"/>
    <property type="project" value="InterPro"/>
</dbReference>
<evidence type="ECO:0000256" key="4">
    <source>
        <dbReference type="ARBA" id="ARBA00022692"/>
    </source>
</evidence>
<feature type="transmembrane region" description="Helical" evidence="11">
    <location>
        <begin position="38"/>
        <end position="60"/>
    </location>
</feature>
<feature type="transmembrane region" description="Helical" evidence="11">
    <location>
        <begin position="345"/>
        <end position="364"/>
    </location>
</feature>
<dbReference type="PANTHER" id="PTHR32468">
    <property type="entry name" value="CATION/H + ANTIPORTER"/>
    <property type="match status" value="1"/>
</dbReference>
<feature type="compositionally biased region" description="Basic and acidic residues" evidence="10">
    <location>
        <begin position="824"/>
        <end position="834"/>
    </location>
</feature>
<feature type="transmembrane region" description="Helical" evidence="11">
    <location>
        <begin position="407"/>
        <end position="428"/>
    </location>
</feature>
<dbReference type="GO" id="GO:0006885">
    <property type="term" value="P:regulation of pH"/>
    <property type="evidence" value="ECO:0007669"/>
    <property type="project" value="TreeGrafter"/>
</dbReference>
<dbReference type="EMBL" id="JAUIZM010000001">
    <property type="protein sequence ID" value="KAK1405772.1"/>
    <property type="molecule type" value="Genomic_DNA"/>
</dbReference>
<keyword evidence="5" id="KW-0630">Potassium</keyword>
<evidence type="ECO:0000256" key="6">
    <source>
        <dbReference type="ARBA" id="ARBA00022989"/>
    </source>
</evidence>
<dbReference type="GO" id="GO:0006813">
    <property type="term" value="P:potassium ion transport"/>
    <property type="evidence" value="ECO:0007669"/>
    <property type="project" value="UniProtKB-KW"/>
</dbReference>
<evidence type="ECO:0000256" key="8">
    <source>
        <dbReference type="ARBA" id="ARBA00023136"/>
    </source>
</evidence>
<feature type="region of interest" description="Disordered" evidence="10">
    <location>
        <begin position="789"/>
        <end position="834"/>
    </location>
</feature>
<reference evidence="16" key="1">
    <citation type="submission" date="2023-02" db="EMBL/GenBank/DDBJ databases">
        <title>Genome of toxic invasive species Heracleum sosnowskyi carries increased number of genes despite the absence of recent whole-genome duplications.</title>
        <authorList>
            <person name="Schelkunov M."/>
            <person name="Shtratnikova V."/>
            <person name="Makarenko M."/>
            <person name="Klepikova A."/>
            <person name="Omelchenko D."/>
            <person name="Novikova G."/>
            <person name="Obukhova E."/>
            <person name="Bogdanov V."/>
            <person name="Penin A."/>
            <person name="Logacheva M."/>
        </authorList>
    </citation>
    <scope>NUCLEOTIDE SEQUENCE</scope>
    <source>
        <strain evidence="16">Hsosn_3</strain>
        <tissue evidence="16">Leaf</tissue>
    </source>
</reference>
<feature type="transmembrane region" description="Helical" evidence="11">
    <location>
        <begin position="72"/>
        <end position="91"/>
    </location>
</feature>
<feature type="domain" description="Cation/H(+) antiporter central" evidence="13">
    <location>
        <begin position="482"/>
        <end position="610"/>
    </location>
</feature>
<keyword evidence="2" id="KW-0813">Transport</keyword>
<comment type="caution">
    <text evidence="16">The sequence shown here is derived from an EMBL/GenBank/DDBJ whole genome shotgun (WGS) entry which is preliminary data.</text>
</comment>
<proteinExistence type="inferred from homology"/>
<comment type="subcellular location">
    <subcellularLocation>
        <location evidence="1">Membrane</location>
        <topology evidence="1">Multi-pass membrane protein</topology>
    </subcellularLocation>
</comment>
<feature type="transmembrane region" description="Helical" evidence="11">
    <location>
        <begin position="264"/>
        <end position="294"/>
    </location>
</feature>
<dbReference type="GO" id="GO:0016020">
    <property type="term" value="C:membrane"/>
    <property type="evidence" value="ECO:0007669"/>
    <property type="project" value="UniProtKB-SubCell"/>
</dbReference>
<evidence type="ECO:0000256" key="3">
    <source>
        <dbReference type="ARBA" id="ARBA00022538"/>
    </source>
</evidence>
<dbReference type="InterPro" id="IPR038770">
    <property type="entry name" value="Na+/solute_symporter_sf"/>
</dbReference>
<evidence type="ECO:0000259" key="13">
    <source>
        <dbReference type="Pfam" id="PF23256"/>
    </source>
</evidence>
<evidence type="ECO:0000256" key="11">
    <source>
        <dbReference type="SAM" id="Phobius"/>
    </source>
</evidence>
<dbReference type="PANTHER" id="PTHR32468:SF82">
    <property type="entry name" value="CATION_H(+) ANTIPORTER 15-LIKE"/>
    <property type="match status" value="1"/>
</dbReference>
<evidence type="ECO:0000256" key="9">
    <source>
        <dbReference type="ARBA" id="ARBA00038341"/>
    </source>
</evidence>
<sequence length="834" mass="91906">MDDQGHAIDSVNITIVCFSQTIYRTNGVWEGPNPLSPIVPIFVFQLPLCIFVTRVVHLLLKRFHMPSFICELIGGILLGPTFFGKVFPSYYRWYFPAYAFTVIEPMAHFALIYYAFIMGLKLDILTLRRTASKAVGIAISGTIIPFLLGIGFFFMISTTQKTSGCIFWGFTLCVSGYSSLAQLTEKQALMHTEIGKLALASSHISEIISWGLLTIGLAIANTQGGFFIATIVSGLYVCFCFYAVRPALAWIIRHTTAGQGYSEFYLCSVLSGMAFSGVITDAIGTHPMIGAFVFGLIIPDEVLQSTLVERTEDFIMGILMPAFFAVCGLRTNLAALATNNVSWEIVAVVIFLLAVTKIISTLFASFFTDLSPKDAATVGILTNTKSILALVILEVAQEHGALNTQEYSMIVVSIIIMTMVVPLLTMVYHPVDNVEPYKRRTIEKSKAGEELRVLSCIYDMRNVPTIINLLEASHASQKSPISVFALHLVELIGRATAMVIVHTTRKAGTKHLTQAEAQTEQIISAFDNYELRCDGVIVQTLTARSAFSVMDEDICGIAKSKRAAFIILPFHRQQAHDGEMEDINPSIRNVNENVLASTPCSVGILIDRRMPDSFEFPRRVAVLFFGGPDDREALAYAWRMSEHENVTLKVVKLVPAKPDAPSDPMDFMGAGNATVAVPIDAEKEKVLDDECINKFNIDTVNNKSVIFQELVLNDEEETIRTIKGMDGNHDLFIVGRGRGAVSPLTAGLADWCDCPELGPIGDLFATSEFSSSFSVLVMQQYVKNAESKEESELSSESFARPESEQLQWRGSNAASEDMFGSFDTSKERNFSHES</sequence>
<evidence type="ECO:0000313" key="15">
    <source>
        <dbReference type="EMBL" id="KAK1405663.1"/>
    </source>
</evidence>
<evidence type="ECO:0000256" key="10">
    <source>
        <dbReference type="SAM" id="MobiDB-lite"/>
    </source>
</evidence>
<dbReference type="Gene3D" id="3.40.50.12370">
    <property type="match status" value="1"/>
</dbReference>
<reference evidence="16" key="2">
    <citation type="submission" date="2023-05" db="EMBL/GenBank/DDBJ databases">
        <authorList>
            <person name="Schelkunov M.I."/>
        </authorList>
    </citation>
    <scope>NUCLEOTIDE SEQUENCE</scope>
    <source>
        <strain evidence="16">Hsosn_3</strain>
        <tissue evidence="16">Leaf</tissue>
    </source>
</reference>
<dbReference type="EMBL" id="JAUIZM010000001">
    <property type="protein sequence ID" value="KAK1405663.1"/>
    <property type="molecule type" value="Genomic_DNA"/>
</dbReference>
<keyword evidence="4 11" id="KW-0812">Transmembrane</keyword>
<organism evidence="16 17">
    <name type="scientific">Heracleum sosnowskyi</name>
    <dbReference type="NCBI Taxonomy" id="360622"/>
    <lineage>
        <taxon>Eukaryota</taxon>
        <taxon>Viridiplantae</taxon>
        <taxon>Streptophyta</taxon>
        <taxon>Embryophyta</taxon>
        <taxon>Tracheophyta</taxon>
        <taxon>Spermatophyta</taxon>
        <taxon>Magnoliopsida</taxon>
        <taxon>eudicotyledons</taxon>
        <taxon>Gunneridae</taxon>
        <taxon>Pentapetalae</taxon>
        <taxon>asterids</taxon>
        <taxon>campanulids</taxon>
        <taxon>Apiales</taxon>
        <taxon>Apiaceae</taxon>
        <taxon>Apioideae</taxon>
        <taxon>apioid superclade</taxon>
        <taxon>Tordylieae</taxon>
        <taxon>Tordyliinae</taxon>
        <taxon>Heracleum</taxon>
    </lineage>
</organism>
<evidence type="ECO:0000259" key="14">
    <source>
        <dbReference type="Pfam" id="PF23259"/>
    </source>
</evidence>
<keyword evidence="6 11" id="KW-1133">Transmembrane helix</keyword>
<protein>
    <submittedName>
        <fullName evidence="16">Cation/hydrogen exchanger 15</fullName>
    </submittedName>
</protein>
<evidence type="ECO:0000313" key="16">
    <source>
        <dbReference type="EMBL" id="KAK1405772.1"/>
    </source>
</evidence>
<evidence type="ECO:0000259" key="12">
    <source>
        <dbReference type="Pfam" id="PF00999"/>
    </source>
</evidence>
<evidence type="ECO:0000256" key="7">
    <source>
        <dbReference type="ARBA" id="ARBA00023065"/>
    </source>
</evidence>
<keyword evidence="8 11" id="KW-0472">Membrane</keyword>
<dbReference type="Proteomes" id="UP001237642">
    <property type="component" value="Unassembled WGS sequence"/>
</dbReference>
<dbReference type="GO" id="GO:0012505">
    <property type="term" value="C:endomembrane system"/>
    <property type="evidence" value="ECO:0007669"/>
    <property type="project" value="TreeGrafter"/>
</dbReference>
<feature type="transmembrane region" description="Helical" evidence="11">
    <location>
        <begin position="376"/>
        <end position="395"/>
    </location>
</feature>
<evidence type="ECO:0000313" key="17">
    <source>
        <dbReference type="Proteomes" id="UP001237642"/>
    </source>
</evidence>
<evidence type="ECO:0000256" key="5">
    <source>
        <dbReference type="ARBA" id="ARBA00022958"/>
    </source>
</evidence>
<feature type="compositionally biased region" description="Polar residues" evidence="10">
    <location>
        <begin position="804"/>
        <end position="814"/>
    </location>
</feature>
<feature type="domain" description="Cation/H+ exchanger transmembrane" evidence="12">
    <location>
        <begin position="53"/>
        <end position="424"/>
    </location>
</feature>
<feature type="transmembrane region" description="Helical" evidence="11">
    <location>
        <begin position="197"/>
        <end position="220"/>
    </location>
</feature>
<gene>
    <name evidence="15" type="ORF">POM88_005268</name>
    <name evidence="16" type="ORF">POM88_005377</name>
</gene>
<dbReference type="Pfam" id="PF00999">
    <property type="entry name" value="Na_H_Exchanger"/>
    <property type="match status" value="1"/>
</dbReference>
<feature type="transmembrane region" description="Helical" evidence="11">
    <location>
        <begin position="314"/>
        <end position="333"/>
    </location>
</feature>
<feature type="transmembrane region" description="Helical" evidence="11">
    <location>
        <begin position="166"/>
        <end position="185"/>
    </location>
</feature>
<dbReference type="AlphaFoldDB" id="A0AAD8JJS6"/>
<feature type="transmembrane region" description="Helical" evidence="11">
    <location>
        <begin position="134"/>
        <end position="154"/>
    </location>
</feature>
<dbReference type="GO" id="GO:1902600">
    <property type="term" value="P:proton transmembrane transport"/>
    <property type="evidence" value="ECO:0007669"/>
    <property type="project" value="InterPro"/>
</dbReference>
<dbReference type="Pfam" id="PF23256">
    <property type="entry name" value="CHX17_2nd"/>
    <property type="match status" value="1"/>
</dbReference>
<dbReference type="InterPro" id="IPR006153">
    <property type="entry name" value="Cation/H_exchanger_TM"/>
</dbReference>
<evidence type="ECO:0000256" key="1">
    <source>
        <dbReference type="ARBA" id="ARBA00004141"/>
    </source>
</evidence>
<dbReference type="InterPro" id="IPR050794">
    <property type="entry name" value="CPA2_transporter"/>
</dbReference>
<keyword evidence="17" id="KW-1185">Reference proteome</keyword>
<accession>A0AAD8JJS6</accession>